<evidence type="ECO:0000313" key="2">
    <source>
        <dbReference type="Proteomes" id="UP000011182"/>
    </source>
</evidence>
<dbReference type="EMBL" id="AMXN01000006">
    <property type="protein sequence ID" value="ELS60138.1"/>
    <property type="molecule type" value="Genomic_DNA"/>
</dbReference>
<sequence>MSNNEKILPNKLNRSQWILTGQSKGLPENPTGRVRLIFQL</sequence>
<evidence type="ECO:0000313" key="1">
    <source>
        <dbReference type="EMBL" id="ELS60138.1"/>
    </source>
</evidence>
<dbReference type="Proteomes" id="UP000011182">
    <property type="component" value="Unassembled WGS sequence"/>
</dbReference>
<proteinExistence type="predicted"/>
<reference evidence="1 2" key="1">
    <citation type="journal article" date="2014" name="Syst. Appl. Microbiol.">
        <title>Genomic insights into the taxonomic status of the three subspecies of Bacillus subtilis.</title>
        <authorList>
            <person name="Yi H."/>
            <person name="Chun J."/>
            <person name="Cha C.J."/>
        </authorList>
    </citation>
    <scope>NUCLEOTIDE SEQUENCE [LARGE SCALE GENOMIC DNA]</scope>
    <source>
        <strain evidence="1 2">KCTC 13429</strain>
    </source>
</reference>
<comment type="caution">
    <text evidence="1">The sequence shown here is derived from an EMBL/GenBank/DDBJ whole genome shotgun (WGS) entry which is preliminary data.</text>
</comment>
<organism evidence="1 2">
    <name type="scientific">Bacillus inaquosorum KCTC 13429</name>
    <dbReference type="NCBI Taxonomy" id="1236548"/>
    <lineage>
        <taxon>Bacteria</taxon>
        <taxon>Bacillati</taxon>
        <taxon>Bacillota</taxon>
        <taxon>Bacilli</taxon>
        <taxon>Bacillales</taxon>
        <taxon>Bacillaceae</taxon>
        <taxon>Bacillus</taxon>
    </lineage>
</organism>
<dbReference type="AlphaFoldDB" id="A0A9W5PBW5"/>
<protein>
    <submittedName>
        <fullName evidence="1">Uncharacterized protein</fullName>
    </submittedName>
</protein>
<gene>
    <name evidence="1" type="ORF">BSI_31340</name>
</gene>
<accession>A0A9W5PBW5</accession>
<keyword evidence="2" id="KW-1185">Reference proteome</keyword>
<name>A0A9W5PBW5_9BACI</name>